<evidence type="ECO:0000256" key="6">
    <source>
        <dbReference type="ARBA" id="ARBA00022989"/>
    </source>
</evidence>
<feature type="transmembrane region" description="Helical" evidence="9">
    <location>
        <begin position="182"/>
        <end position="202"/>
    </location>
</feature>
<feature type="compositionally biased region" description="Polar residues" evidence="8">
    <location>
        <begin position="1"/>
        <end position="14"/>
    </location>
</feature>
<feature type="transmembrane region" description="Helical" evidence="9">
    <location>
        <begin position="298"/>
        <end position="317"/>
    </location>
</feature>
<evidence type="ECO:0000256" key="1">
    <source>
        <dbReference type="ARBA" id="ARBA00004651"/>
    </source>
</evidence>
<comment type="similarity">
    <text evidence="2">Belongs to the major facilitator superfamily. Bcr/CmlA family.</text>
</comment>
<dbReference type="CDD" id="cd17320">
    <property type="entry name" value="MFS_MdfA_MDR_like"/>
    <property type="match status" value="1"/>
</dbReference>
<evidence type="ECO:0000256" key="3">
    <source>
        <dbReference type="ARBA" id="ARBA00022448"/>
    </source>
</evidence>
<dbReference type="InterPro" id="IPR011701">
    <property type="entry name" value="MFS"/>
</dbReference>
<sequence length="467" mass="49158">MPKSDSSTPRPRQTQKADHASDQVGPALIIALAILAMVGSVSTDMFLAGLPRIRVDLNTTTATVQLTLSLFMVGMAVGQLFWGPLSDRLGRRGPLLVAVTLFALSSIAAPLATNIWMLVSIRLVQGFTGSAGVVIGRAVARDRARGIQLAKVFSFIGMVLGIAPIASPIIGGLVIGTIGWRGVLWIVFGVGVLMAISAFALIPESLPEQHRLRGGSREFFGTLGDVVRDVPFLGYTASAIFGFGAMFSYISGSSVVMQERYGLNGLQYTLCFAVNAVGMLLMGFVNSRIVGRVQPDKILRVATGVMLAGSVVLFVLGELLPNMPVWLVIVLVFVTTTVNPLIMANTSTLGLSRHRKGAGMASAFMGMLQYAVAGAVSPLVAVGGTVTLRSMSLVMVVSAALAVAGNVVTRVSLRRRGETGHMTDDSGHEQHPEPAPDSLPDSEAVPTDIQDPGSTRSVDSATERTEA</sequence>
<keyword evidence="6 9" id="KW-1133">Transmembrane helix</keyword>
<evidence type="ECO:0000313" key="12">
    <source>
        <dbReference type="Proteomes" id="UP000749311"/>
    </source>
</evidence>
<dbReference type="PANTHER" id="PTHR23502:SF132">
    <property type="entry name" value="POLYAMINE TRANSPORTER 2-RELATED"/>
    <property type="match status" value="1"/>
</dbReference>
<feature type="transmembrane region" description="Helical" evidence="9">
    <location>
        <begin position="363"/>
        <end position="386"/>
    </location>
</feature>
<name>A0ABX0SFP0_9ACTN</name>
<feature type="region of interest" description="Disordered" evidence="8">
    <location>
        <begin position="1"/>
        <end position="21"/>
    </location>
</feature>
<feature type="transmembrane region" description="Helical" evidence="9">
    <location>
        <begin position="323"/>
        <end position="342"/>
    </location>
</feature>
<evidence type="ECO:0000256" key="7">
    <source>
        <dbReference type="ARBA" id="ARBA00023136"/>
    </source>
</evidence>
<accession>A0ABX0SFP0</accession>
<keyword evidence="5 9" id="KW-0812">Transmembrane</keyword>
<evidence type="ECO:0000256" key="5">
    <source>
        <dbReference type="ARBA" id="ARBA00022692"/>
    </source>
</evidence>
<organism evidence="11 12">
    <name type="scientific">Brooklawnia cerclae</name>
    <dbReference type="NCBI Taxonomy" id="349934"/>
    <lineage>
        <taxon>Bacteria</taxon>
        <taxon>Bacillati</taxon>
        <taxon>Actinomycetota</taxon>
        <taxon>Actinomycetes</taxon>
        <taxon>Propionibacteriales</taxon>
        <taxon>Propionibacteriaceae</taxon>
        <taxon>Brooklawnia</taxon>
    </lineage>
</organism>
<keyword evidence="3" id="KW-0813">Transport</keyword>
<keyword evidence="4" id="KW-1003">Cell membrane</keyword>
<evidence type="ECO:0000256" key="2">
    <source>
        <dbReference type="ARBA" id="ARBA00006236"/>
    </source>
</evidence>
<comment type="subcellular location">
    <subcellularLocation>
        <location evidence="1">Cell membrane</location>
        <topology evidence="1">Multi-pass membrane protein</topology>
    </subcellularLocation>
</comment>
<dbReference type="InterPro" id="IPR020846">
    <property type="entry name" value="MFS_dom"/>
</dbReference>
<dbReference type="RefSeq" id="WP_167166635.1">
    <property type="nucleotide sequence ID" value="NZ_BAAAOO010000011.1"/>
</dbReference>
<dbReference type="NCBIfam" id="TIGR00710">
    <property type="entry name" value="efflux_Bcr_CflA"/>
    <property type="match status" value="1"/>
</dbReference>
<proteinExistence type="inferred from homology"/>
<feature type="transmembrane region" description="Helical" evidence="9">
    <location>
        <begin position="265"/>
        <end position="286"/>
    </location>
</feature>
<evidence type="ECO:0000313" key="11">
    <source>
        <dbReference type="EMBL" id="NIH57159.1"/>
    </source>
</evidence>
<dbReference type="EMBL" id="JAAMOZ010000001">
    <property type="protein sequence ID" value="NIH57159.1"/>
    <property type="molecule type" value="Genomic_DNA"/>
</dbReference>
<feature type="transmembrane region" description="Helical" evidence="9">
    <location>
        <begin position="62"/>
        <end position="83"/>
    </location>
</feature>
<evidence type="ECO:0000256" key="9">
    <source>
        <dbReference type="SAM" id="Phobius"/>
    </source>
</evidence>
<feature type="transmembrane region" description="Helical" evidence="9">
    <location>
        <begin position="123"/>
        <end position="140"/>
    </location>
</feature>
<dbReference type="Gene3D" id="1.20.1720.10">
    <property type="entry name" value="Multidrug resistance protein D"/>
    <property type="match status" value="1"/>
</dbReference>
<dbReference type="InterPro" id="IPR004812">
    <property type="entry name" value="Efflux_drug-R_Bcr/CmlA"/>
</dbReference>
<dbReference type="PROSITE" id="PS50850">
    <property type="entry name" value="MFS"/>
    <property type="match status" value="1"/>
</dbReference>
<reference evidence="11 12" key="1">
    <citation type="submission" date="2020-02" db="EMBL/GenBank/DDBJ databases">
        <title>Sequencing the genomes of 1000 actinobacteria strains.</title>
        <authorList>
            <person name="Klenk H.-P."/>
        </authorList>
    </citation>
    <scope>NUCLEOTIDE SEQUENCE [LARGE SCALE GENOMIC DNA]</scope>
    <source>
        <strain evidence="11 12">DSM 19609</strain>
    </source>
</reference>
<evidence type="ECO:0000256" key="4">
    <source>
        <dbReference type="ARBA" id="ARBA00022475"/>
    </source>
</evidence>
<keyword evidence="12" id="KW-1185">Reference proteome</keyword>
<feature type="domain" description="Major facilitator superfamily (MFS) profile" evidence="10">
    <location>
        <begin position="28"/>
        <end position="417"/>
    </location>
</feature>
<feature type="transmembrane region" description="Helical" evidence="9">
    <location>
        <begin position="20"/>
        <end position="42"/>
    </location>
</feature>
<dbReference type="Proteomes" id="UP000749311">
    <property type="component" value="Unassembled WGS sequence"/>
</dbReference>
<evidence type="ECO:0000259" key="10">
    <source>
        <dbReference type="PROSITE" id="PS50850"/>
    </source>
</evidence>
<dbReference type="InterPro" id="IPR036259">
    <property type="entry name" value="MFS_trans_sf"/>
</dbReference>
<evidence type="ECO:0000256" key="8">
    <source>
        <dbReference type="SAM" id="MobiDB-lite"/>
    </source>
</evidence>
<comment type="caution">
    <text evidence="11">The sequence shown here is derived from an EMBL/GenBank/DDBJ whole genome shotgun (WGS) entry which is preliminary data.</text>
</comment>
<keyword evidence="7 9" id="KW-0472">Membrane</keyword>
<feature type="transmembrane region" description="Helical" evidence="9">
    <location>
        <begin position="95"/>
        <end position="117"/>
    </location>
</feature>
<dbReference type="PANTHER" id="PTHR23502">
    <property type="entry name" value="MAJOR FACILITATOR SUPERFAMILY"/>
    <property type="match status" value="1"/>
</dbReference>
<protein>
    <submittedName>
        <fullName evidence="11">DHA1 family bicyclomycin/chloramphenicol resistance-like MFS transporter</fullName>
    </submittedName>
</protein>
<feature type="transmembrane region" description="Helical" evidence="9">
    <location>
        <begin position="152"/>
        <end position="176"/>
    </location>
</feature>
<feature type="transmembrane region" description="Helical" evidence="9">
    <location>
        <begin position="232"/>
        <end position="250"/>
    </location>
</feature>
<feature type="compositionally biased region" description="Basic and acidic residues" evidence="8">
    <location>
        <begin position="415"/>
        <end position="434"/>
    </location>
</feature>
<dbReference type="SUPFAM" id="SSF103473">
    <property type="entry name" value="MFS general substrate transporter"/>
    <property type="match status" value="1"/>
</dbReference>
<feature type="transmembrane region" description="Helical" evidence="9">
    <location>
        <begin position="392"/>
        <end position="413"/>
    </location>
</feature>
<feature type="region of interest" description="Disordered" evidence="8">
    <location>
        <begin position="414"/>
        <end position="467"/>
    </location>
</feature>
<gene>
    <name evidence="11" type="ORF">FB473_001804</name>
</gene>
<dbReference type="Pfam" id="PF07690">
    <property type="entry name" value="MFS_1"/>
    <property type="match status" value="1"/>
</dbReference>